<dbReference type="InterPro" id="IPR009003">
    <property type="entry name" value="Peptidase_S1_PA"/>
</dbReference>
<dbReference type="PRINTS" id="PR00722">
    <property type="entry name" value="CHYMOTRYPSIN"/>
</dbReference>
<dbReference type="FunFam" id="2.40.10.10:FF:000078">
    <property type="entry name" value="Serine protease H137"/>
    <property type="match status" value="1"/>
</dbReference>
<evidence type="ECO:0000313" key="14">
    <source>
        <dbReference type="EMBL" id="KAF2905341.1"/>
    </source>
</evidence>
<reference evidence="14" key="1">
    <citation type="submission" date="2019-08" db="EMBL/GenBank/DDBJ databases">
        <title>The genome of the North American firefly Photinus pyralis.</title>
        <authorList>
            <consortium name="Photinus pyralis genome working group"/>
            <person name="Fallon T.R."/>
            <person name="Sander Lower S.E."/>
            <person name="Weng J.-K."/>
        </authorList>
    </citation>
    <scope>NUCLEOTIDE SEQUENCE</scope>
    <source>
        <strain evidence="14">TRF0915ILg1</strain>
        <tissue evidence="14">Whole body</tissue>
    </source>
</reference>
<evidence type="ECO:0000256" key="2">
    <source>
        <dbReference type="ARBA" id="ARBA00022723"/>
    </source>
</evidence>
<dbReference type="SUPFAM" id="SSF50494">
    <property type="entry name" value="Trypsin-like serine proteases"/>
    <property type="match status" value="1"/>
</dbReference>
<evidence type="ECO:0000256" key="10">
    <source>
        <dbReference type="ARBA" id="ARBA00024195"/>
    </source>
</evidence>
<evidence type="ECO:0000256" key="6">
    <source>
        <dbReference type="ARBA" id="ARBA00022837"/>
    </source>
</evidence>
<keyword evidence="1 11" id="KW-0645">Protease</keyword>
<dbReference type="AlphaFoldDB" id="A0A8K0GMS0"/>
<dbReference type="Proteomes" id="UP000801492">
    <property type="component" value="Unassembled WGS sequence"/>
</dbReference>
<dbReference type="InterPro" id="IPR001314">
    <property type="entry name" value="Peptidase_S1A"/>
</dbReference>
<keyword evidence="4 11" id="KW-0378">Hydrolase</keyword>
<dbReference type="PANTHER" id="PTHR24256">
    <property type="entry name" value="TRYPTASE-RELATED"/>
    <property type="match status" value="1"/>
</dbReference>
<keyword evidence="5 11" id="KW-0720">Serine protease</keyword>
<dbReference type="FunFam" id="2.40.10.10:FF:000028">
    <property type="entry name" value="Serine protease easter"/>
    <property type="match status" value="1"/>
</dbReference>
<dbReference type="InterPro" id="IPR051487">
    <property type="entry name" value="Ser/Thr_Proteases_Immune/Dev"/>
</dbReference>
<evidence type="ECO:0000256" key="9">
    <source>
        <dbReference type="ARBA" id="ARBA00023180"/>
    </source>
</evidence>
<evidence type="ECO:0000256" key="1">
    <source>
        <dbReference type="ARBA" id="ARBA00022670"/>
    </source>
</evidence>
<dbReference type="CDD" id="cd00190">
    <property type="entry name" value="Tryp_SPc"/>
    <property type="match status" value="1"/>
</dbReference>
<dbReference type="GO" id="GO:0046872">
    <property type="term" value="F:metal ion binding"/>
    <property type="evidence" value="ECO:0007669"/>
    <property type="project" value="UniProtKB-KW"/>
</dbReference>
<dbReference type="InterPro" id="IPR018114">
    <property type="entry name" value="TRYPSIN_HIS"/>
</dbReference>
<protein>
    <recommendedName>
        <fullName evidence="13">Peptidase S1 domain-containing protein</fullName>
    </recommendedName>
</protein>
<evidence type="ECO:0000256" key="8">
    <source>
        <dbReference type="ARBA" id="ARBA00023157"/>
    </source>
</evidence>
<evidence type="ECO:0000259" key="13">
    <source>
        <dbReference type="PROSITE" id="PS50240"/>
    </source>
</evidence>
<gene>
    <name evidence="14" type="ORF">ILUMI_00843</name>
</gene>
<feature type="chain" id="PRO_5035481464" description="Peptidase S1 domain-containing protein" evidence="12">
    <location>
        <begin position="25"/>
        <end position="311"/>
    </location>
</feature>
<evidence type="ECO:0000256" key="4">
    <source>
        <dbReference type="ARBA" id="ARBA00022801"/>
    </source>
</evidence>
<keyword evidence="7" id="KW-0865">Zymogen</keyword>
<dbReference type="GO" id="GO:0051604">
    <property type="term" value="P:protein maturation"/>
    <property type="evidence" value="ECO:0007669"/>
    <property type="project" value="UniProtKB-ARBA"/>
</dbReference>
<keyword evidence="9" id="KW-0325">Glycoprotein</keyword>
<dbReference type="GO" id="GO:0004252">
    <property type="term" value="F:serine-type endopeptidase activity"/>
    <property type="evidence" value="ECO:0007669"/>
    <property type="project" value="InterPro"/>
</dbReference>
<keyword evidence="6" id="KW-0106">Calcium</keyword>
<accession>A0A8K0GMS0</accession>
<feature type="signal peptide" evidence="12">
    <location>
        <begin position="1"/>
        <end position="24"/>
    </location>
</feature>
<dbReference type="PROSITE" id="PS50240">
    <property type="entry name" value="TRYPSIN_DOM"/>
    <property type="match status" value="1"/>
</dbReference>
<evidence type="ECO:0000256" key="5">
    <source>
        <dbReference type="ARBA" id="ARBA00022825"/>
    </source>
</evidence>
<sequence>MICASCIVVIFSLVCFLYPSCLLAQVAVPDVTQHPNWNLLEHENCGISMTDRIIGGTNASLGQFPWLARIGYTSDDQRSASPNFKCGGALINKIYVLTAAHCVTSLPGKFIVSSVRLGENNALTEIDCEGQVCAARVQDFKPRTLIVHKDYGVPPYKNDIALIRLDRPALFNGWVQPICIPFGVQLAQSYEGAKAEVAGWGVYDMNNPRASNYLLYVSLPVVNLNRCVVAFKKHAKIGPTQLCVGGVIGEDSCGGDSGGPLVKGEAAHGVPRYYILGVVSFGAKHCGATTMPAIYTRMASYVVWVLDNILP</sequence>
<dbReference type="Gene3D" id="2.40.10.10">
    <property type="entry name" value="Trypsin-like serine proteases"/>
    <property type="match status" value="3"/>
</dbReference>
<comment type="similarity">
    <text evidence="10">Belongs to the peptidase S1 family. CLIP subfamily.</text>
</comment>
<proteinExistence type="inferred from homology"/>
<evidence type="ECO:0000256" key="7">
    <source>
        <dbReference type="ARBA" id="ARBA00023145"/>
    </source>
</evidence>
<organism evidence="14 15">
    <name type="scientific">Ignelater luminosus</name>
    <name type="common">Cucubano</name>
    <name type="synonym">Pyrophorus luminosus</name>
    <dbReference type="NCBI Taxonomy" id="2038154"/>
    <lineage>
        <taxon>Eukaryota</taxon>
        <taxon>Metazoa</taxon>
        <taxon>Ecdysozoa</taxon>
        <taxon>Arthropoda</taxon>
        <taxon>Hexapoda</taxon>
        <taxon>Insecta</taxon>
        <taxon>Pterygota</taxon>
        <taxon>Neoptera</taxon>
        <taxon>Endopterygota</taxon>
        <taxon>Coleoptera</taxon>
        <taxon>Polyphaga</taxon>
        <taxon>Elateriformia</taxon>
        <taxon>Elateroidea</taxon>
        <taxon>Elateridae</taxon>
        <taxon>Agrypninae</taxon>
        <taxon>Pyrophorini</taxon>
        <taxon>Ignelater</taxon>
    </lineage>
</organism>
<dbReference type="PROSITE" id="PS00135">
    <property type="entry name" value="TRYPSIN_SER"/>
    <property type="match status" value="1"/>
</dbReference>
<dbReference type="OrthoDB" id="547031at2759"/>
<dbReference type="InterPro" id="IPR033116">
    <property type="entry name" value="TRYPSIN_SER"/>
</dbReference>
<dbReference type="EMBL" id="VTPC01000561">
    <property type="protein sequence ID" value="KAF2905341.1"/>
    <property type="molecule type" value="Genomic_DNA"/>
</dbReference>
<evidence type="ECO:0000313" key="15">
    <source>
        <dbReference type="Proteomes" id="UP000801492"/>
    </source>
</evidence>
<dbReference type="SMART" id="SM00020">
    <property type="entry name" value="Tryp_SPc"/>
    <property type="match status" value="1"/>
</dbReference>
<keyword evidence="15" id="KW-1185">Reference proteome</keyword>
<keyword evidence="2" id="KW-0479">Metal-binding</keyword>
<dbReference type="InterPro" id="IPR043504">
    <property type="entry name" value="Peptidase_S1_PA_chymotrypsin"/>
</dbReference>
<evidence type="ECO:0000256" key="11">
    <source>
        <dbReference type="RuleBase" id="RU363034"/>
    </source>
</evidence>
<keyword evidence="8" id="KW-1015">Disulfide bond</keyword>
<evidence type="ECO:0000256" key="12">
    <source>
        <dbReference type="SAM" id="SignalP"/>
    </source>
</evidence>
<keyword evidence="3 12" id="KW-0732">Signal</keyword>
<dbReference type="Pfam" id="PF00089">
    <property type="entry name" value="Trypsin"/>
    <property type="match status" value="1"/>
</dbReference>
<feature type="domain" description="Peptidase S1" evidence="13">
    <location>
        <begin position="53"/>
        <end position="310"/>
    </location>
</feature>
<name>A0A8K0GMS0_IGNLU</name>
<dbReference type="PROSITE" id="PS00134">
    <property type="entry name" value="TRYPSIN_HIS"/>
    <property type="match status" value="1"/>
</dbReference>
<evidence type="ECO:0000256" key="3">
    <source>
        <dbReference type="ARBA" id="ARBA00022729"/>
    </source>
</evidence>
<dbReference type="InterPro" id="IPR001254">
    <property type="entry name" value="Trypsin_dom"/>
</dbReference>
<comment type="caution">
    <text evidence="14">The sequence shown here is derived from an EMBL/GenBank/DDBJ whole genome shotgun (WGS) entry which is preliminary data.</text>
</comment>
<dbReference type="GO" id="GO:0006508">
    <property type="term" value="P:proteolysis"/>
    <property type="evidence" value="ECO:0007669"/>
    <property type="project" value="UniProtKB-KW"/>
</dbReference>